<keyword evidence="7" id="KW-0969">Cilium</keyword>
<keyword evidence="1 4" id="KW-0973">c-di-GMP</keyword>
<keyword evidence="7" id="KW-0282">Flagellum</keyword>
<evidence type="ECO:0000256" key="3">
    <source>
        <dbReference type="ARBA" id="ARBA00023143"/>
    </source>
</evidence>
<protein>
    <recommendedName>
        <fullName evidence="4">Flagellar brake protein YcgR</fullName>
    </recommendedName>
    <alternativeName>
        <fullName evidence="4">Cyclic di-GMP binding protein YcgR</fullName>
    </alternativeName>
</protein>
<dbReference type="Pfam" id="PF07317">
    <property type="entry name" value="PilZN"/>
    <property type="match status" value="1"/>
</dbReference>
<keyword evidence="2 4" id="KW-0547">Nucleotide-binding</keyword>
<name>A0ABV0GIE5_9BURK</name>
<comment type="caution">
    <text evidence="7">The sequence shown here is derived from an EMBL/GenBank/DDBJ whole genome shotgun (WGS) entry which is preliminary data.</text>
</comment>
<dbReference type="InterPro" id="IPR023787">
    <property type="entry name" value="T3SS_YcgR"/>
</dbReference>
<evidence type="ECO:0000259" key="5">
    <source>
        <dbReference type="Pfam" id="PF07238"/>
    </source>
</evidence>
<comment type="function">
    <text evidence="4">Acts as a flagellar brake, regulating swimming and swarming in a bis-(3'-5') cyclic diguanylic acid (c-di-GMP)-dependent manner. Binds 1 c-di-GMP dimer per subunit. Increasing levels of c-di-GMP lead to decreased motility.</text>
</comment>
<reference evidence="7 8" key="1">
    <citation type="submission" date="2024-05" db="EMBL/GenBank/DDBJ databases">
        <title>Roseateles sp. 2.12 16S ribosomal RNA gene Genome sequencing and assembly.</title>
        <authorList>
            <person name="Woo H."/>
        </authorList>
    </citation>
    <scope>NUCLEOTIDE SEQUENCE [LARGE SCALE GENOMIC DNA]</scope>
    <source>
        <strain evidence="7 8">2.12</strain>
    </source>
</reference>
<keyword evidence="8" id="KW-1185">Reference proteome</keyword>
<dbReference type="Gene3D" id="2.30.110.10">
    <property type="entry name" value="Electron Transport, Fmn-binding Protein, Chain A"/>
    <property type="match status" value="1"/>
</dbReference>
<comment type="subunit">
    <text evidence="4">Monomer. Interacts with the flagellar basal bodies.</text>
</comment>
<comment type="subcellular location">
    <subcellularLocation>
        <location evidence="4">Bacterial flagellum basal body</location>
    </subcellularLocation>
</comment>
<evidence type="ECO:0000259" key="6">
    <source>
        <dbReference type="Pfam" id="PF07317"/>
    </source>
</evidence>
<gene>
    <name evidence="4" type="primary">ycgR</name>
    <name evidence="7" type="ORF">ABDJ40_18685</name>
</gene>
<feature type="domain" description="PilZ" evidence="5">
    <location>
        <begin position="127"/>
        <end position="238"/>
    </location>
</feature>
<evidence type="ECO:0000256" key="4">
    <source>
        <dbReference type="HAMAP-Rule" id="MF_01457"/>
    </source>
</evidence>
<dbReference type="InterPro" id="IPR009926">
    <property type="entry name" value="T3SS_YcgR_PilZN"/>
</dbReference>
<keyword evidence="7" id="KW-0966">Cell projection</keyword>
<evidence type="ECO:0000256" key="2">
    <source>
        <dbReference type="ARBA" id="ARBA00022741"/>
    </source>
</evidence>
<keyword evidence="3 4" id="KW-0975">Bacterial flagellum</keyword>
<feature type="domain" description="Type III secretion system flagellar brake protein YcgR PilZN" evidence="6">
    <location>
        <begin position="20"/>
        <end position="125"/>
    </location>
</feature>
<dbReference type="Pfam" id="PF07238">
    <property type="entry name" value="PilZ"/>
    <property type="match status" value="1"/>
</dbReference>
<dbReference type="RefSeq" id="WP_347611877.1">
    <property type="nucleotide sequence ID" value="NZ_JBDPZC010000009.1"/>
</dbReference>
<dbReference type="EMBL" id="JBDPZC010000009">
    <property type="protein sequence ID" value="MEO3714800.1"/>
    <property type="molecule type" value="Genomic_DNA"/>
</dbReference>
<organism evidence="7 8">
    <name type="scientific">Roseateles flavus</name>
    <dbReference type="NCBI Taxonomy" id="3149041"/>
    <lineage>
        <taxon>Bacteria</taxon>
        <taxon>Pseudomonadati</taxon>
        <taxon>Pseudomonadota</taxon>
        <taxon>Betaproteobacteria</taxon>
        <taxon>Burkholderiales</taxon>
        <taxon>Sphaerotilaceae</taxon>
        <taxon>Roseateles</taxon>
    </lineage>
</organism>
<dbReference type="Proteomes" id="UP001462640">
    <property type="component" value="Unassembled WGS sequence"/>
</dbReference>
<proteinExistence type="inferred from homology"/>
<evidence type="ECO:0000313" key="8">
    <source>
        <dbReference type="Proteomes" id="UP001462640"/>
    </source>
</evidence>
<comment type="similarity">
    <text evidence="4">Belongs to the YcgR family.</text>
</comment>
<evidence type="ECO:0000313" key="7">
    <source>
        <dbReference type="EMBL" id="MEO3714800.1"/>
    </source>
</evidence>
<sequence length="249" mass="27915">MSLPDTAATTALDDPQRENFRISAPVEIAAYLRELMSEQARVYLRNPEGVDLHTTLCVLDARTGLMGFDLPSSSSQAESLLESDEITATAYLASIRLEFELEQPVIVRDGGGSVLRAALPQRLYRFQRRQTFRVQPTGVNYPLLQLRHPLQGELLRLRVLDVSMGGLGLLLPGDQPELPPNQDLGGCVLELDRDTRLEVGLRLLHVTQHAEIQSGRHLGCAFQTLPPETARALQLYIDQTQKRRRQMRL</sequence>
<evidence type="ECO:0000256" key="1">
    <source>
        <dbReference type="ARBA" id="ARBA00022636"/>
    </source>
</evidence>
<accession>A0ABV0GIE5</accession>
<dbReference type="InterPro" id="IPR009875">
    <property type="entry name" value="PilZ_domain"/>
</dbReference>
<dbReference type="InterPro" id="IPR012349">
    <property type="entry name" value="Split_barrel_FMN-bd"/>
</dbReference>
<dbReference type="Gene3D" id="2.40.10.220">
    <property type="entry name" value="predicted glycosyltransferase like domains"/>
    <property type="match status" value="1"/>
</dbReference>
<dbReference type="HAMAP" id="MF_01457">
    <property type="entry name" value="YcgR"/>
    <property type="match status" value="1"/>
</dbReference>